<dbReference type="AlphaFoldDB" id="A0AA89AIQ2"/>
<dbReference type="Pfam" id="PF16135">
    <property type="entry name" value="TDBD"/>
    <property type="match status" value="2"/>
</dbReference>
<dbReference type="SMART" id="SM00249">
    <property type="entry name" value="PHD"/>
    <property type="match status" value="2"/>
</dbReference>
<dbReference type="GO" id="GO:0003682">
    <property type="term" value="F:chromatin binding"/>
    <property type="evidence" value="ECO:0007669"/>
    <property type="project" value="TreeGrafter"/>
</dbReference>
<dbReference type="PROSITE" id="PS50016">
    <property type="entry name" value="ZF_PHD_2"/>
    <property type="match status" value="1"/>
</dbReference>
<accession>A0AA89AIQ2</accession>
<dbReference type="InterPro" id="IPR056511">
    <property type="entry name" value="IDM1_C"/>
</dbReference>
<dbReference type="GO" id="GO:0008270">
    <property type="term" value="F:zinc ion binding"/>
    <property type="evidence" value="ECO:0007669"/>
    <property type="project" value="UniProtKB-KW"/>
</dbReference>
<keyword evidence="5" id="KW-0539">Nucleus</keyword>
<dbReference type="GO" id="GO:0000977">
    <property type="term" value="F:RNA polymerase II transcription regulatory region sequence-specific DNA binding"/>
    <property type="evidence" value="ECO:0007669"/>
    <property type="project" value="TreeGrafter"/>
</dbReference>
<dbReference type="EMBL" id="JAVXUP010002398">
    <property type="protein sequence ID" value="KAK3003557.1"/>
    <property type="molecule type" value="Genomic_DNA"/>
</dbReference>
<dbReference type="InterPro" id="IPR011011">
    <property type="entry name" value="Znf_FYVE_PHD"/>
</dbReference>
<evidence type="ECO:0000256" key="5">
    <source>
        <dbReference type="ARBA" id="ARBA00023242"/>
    </source>
</evidence>
<dbReference type="InterPro" id="IPR016181">
    <property type="entry name" value="Acyl_CoA_acyltransferase"/>
</dbReference>
<evidence type="ECO:0000256" key="6">
    <source>
        <dbReference type="PROSITE-ProRule" id="PRU00146"/>
    </source>
</evidence>
<gene>
    <name evidence="9" type="ORF">RJ639_018806</name>
</gene>
<dbReference type="Pfam" id="PF23011">
    <property type="entry name" value="PHD-1st_NSD"/>
    <property type="match status" value="1"/>
</dbReference>
<proteinExistence type="predicted"/>
<evidence type="ECO:0000259" key="8">
    <source>
        <dbReference type="PROSITE" id="PS50016"/>
    </source>
</evidence>
<keyword evidence="2" id="KW-0479">Metal-binding</keyword>
<dbReference type="Pfam" id="PF23209">
    <property type="entry name" value="IDM1_C"/>
    <property type="match status" value="1"/>
</dbReference>
<dbReference type="InterPro" id="IPR019787">
    <property type="entry name" value="Znf_PHD-finger"/>
</dbReference>
<dbReference type="InterPro" id="IPR059153">
    <property type="entry name" value="NSD_PHD-1st"/>
</dbReference>
<reference evidence="9" key="1">
    <citation type="submission" date="2022-12" db="EMBL/GenBank/DDBJ databases">
        <title>Draft genome assemblies for two species of Escallonia (Escalloniales).</title>
        <authorList>
            <person name="Chanderbali A."/>
            <person name="Dervinis C."/>
            <person name="Anghel I."/>
            <person name="Soltis D."/>
            <person name="Soltis P."/>
            <person name="Zapata F."/>
        </authorList>
    </citation>
    <scope>NUCLEOTIDE SEQUENCE</scope>
    <source>
        <strain evidence="9">UCBG64.0493</strain>
        <tissue evidence="9">Leaf</tissue>
    </source>
</reference>
<name>A0AA89AIQ2_9ASTE</name>
<dbReference type="GO" id="GO:0042393">
    <property type="term" value="F:histone binding"/>
    <property type="evidence" value="ECO:0007669"/>
    <property type="project" value="TreeGrafter"/>
</dbReference>
<dbReference type="GO" id="GO:0005634">
    <property type="term" value="C:nucleus"/>
    <property type="evidence" value="ECO:0007669"/>
    <property type="project" value="UniProtKB-SubCell"/>
</dbReference>
<comment type="subcellular location">
    <subcellularLocation>
        <location evidence="1">Nucleus</location>
    </subcellularLocation>
</comment>
<evidence type="ECO:0000256" key="3">
    <source>
        <dbReference type="ARBA" id="ARBA00022771"/>
    </source>
</evidence>
<dbReference type="InterPro" id="IPR032308">
    <property type="entry name" value="TDBD"/>
</dbReference>
<dbReference type="InterPro" id="IPR019786">
    <property type="entry name" value="Zinc_finger_PHD-type_CS"/>
</dbReference>
<dbReference type="Gene3D" id="3.30.40.10">
    <property type="entry name" value="Zinc/RING finger domain, C3HC4 (zinc finger)"/>
    <property type="match status" value="2"/>
</dbReference>
<organism evidence="9 10">
    <name type="scientific">Escallonia herrerae</name>
    <dbReference type="NCBI Taxonomy" id="1293975"/>
    <lineage>
        <taxon>Eukaryota</taxon>
        <taxon>Viridiplantae</taxon>
        <taxon>Streptophyta</taxon>
        <taxon>Embryophyta</taxon>
        <taxon>Tracheophyta</taxon>
        <taxon>Spermatophyta</taxon>
        <taxon>Magnoliopsida</taxon>
        <taxon>eudicotyledons</taxon>
        <taxon>Gunneridae</taxon>
        <taxon>Pentapetalae</taxon>
        <taxon>asterids</taxon>
        <taxon>campanulids</taxon>
        <taxon>Escalloniales</taxon>
        <taxon>Escalloniaceae</taxon>
        <taxon>Escallonia</taxon>
    </lineage>
</organism>
<evidence type="ECO:0000313" key="10">
    <source>
        <dbReference type="Proteomes" id="UP001188597"/>
    </source>
</evidence>
<keyword evidence="4" id="KW-0862">Zinc</keyword>
<dbReference type="SUPFAM" id="SSF57903">
    <property type="entry name" value="FYVE/PHD zinc finger"/>
    <property type="match status" value="2"/>
</dbReference>
<dbReference type="PANTHER" id="PTHR47025:SF2">
    <property type="entry name" value="AUTOIMMUNE REGULATOR"/>
    <property type="match status" value="1"/>
</dbReference>
<dbReference type="InterPro" id="IPR001965">
    <property type="entry name" value="Znf_PHD"/>
</dbReference>
<feature type="region of interest" description="Disordered" evidence="7">
    <location>
        <begin position="391"/>
        <end position="411"/>
    </location>
</feature>
<dbReference type="GO" id="GO:0045944">
    <property type="term" value="P:positive regulation of transcription by RNA polymerase II"/>
    <property type="evidence" value="ECO:0007669"/>
    <property type="project" value="TreeGrafter"/>
</dbReference>
<dbReference type="FunFam" id="3.30.40.10:FF:000506">
    <property type="entry name" value="Acyl-CoA N-acyltransferase with RING/FYVE/PHD-type zinc finger domain"/>
    <property type="match status" value="1"/>
</dbReference>
<dbReference type="SUPFAM" id="SSF55729">
    <property type="entry name" value="Acyl-CoA N-acyltransferases (Nat)"/>
    <property type="match status" value="1"/>
</dbReference>
<feature type="region of interest" description="Disordered" evidence="7">
    <location>
        <begin position="36"/>
        <end position="56"/>
    </location>
</feature>
<evidence type="ECO:0000256" key="1">
    <source>
        <dbReference type="ARBA" id="ARBA00004123"/>
    </source>
</evidence>
<dbReference type="PROSITE" id="PS01359">
    <property type="entry name" value="ZF_PHD_1"/>
    <property type="match status" value="1"/>
</dbReference>
<comment type="caution">
    <text evidence="9">The sequence shown here is derived from an EMBL/GenBank/DDBJ whole genome shotgun (WGS) entry which is preliminary data.</text>
</comment>
<evidence type="ECO:0000256" key="7">
    <source>
        <dbReference type="SAM" id="MobiDB-lite"/>
    </source>
</evidence>
<evidence type="ECO:0000313" key="9">
    <source>
        <dbReference type="EMBL" id="KAK3003557.1"/>
    </source>
</evidence>
<sequence>MANGTDSDEYVVLSRIRPGLKREFAFALKSQCDYSGSMGRTRSGRVHPRPESDIQSNKRLKVQKKSLTDVIGDVDDEKMALASEEEEPKSDIVDVDQTSDDEPKVIPVESEVRVEQSENDAEVAILRGNEGDTVENGNSDVPQINVGGGEVKDNVLECQLVENGIADFIDKPSRRITRSALKSKETMQVDSKNEVVVENEVVNAVVTPLNKSVKKGEKKVVLKWFPSKLKELLETGLLEGLPVRYLRGEKVRGKSEKGLHGVIKGTGILCFCDSCDGNKVVTPNQFELHAGSANKRPPEYIFLDNGATIRDVLNACKNAPLDELEENIVHVIGASTPNKPTFCLNCKGSIPETGNGKKMLLCDSCVVLEESQQTSAQLSDISDRVPLSVSASKSSDRVSQGNLSRSKGQGRLTRKDLRMHKLVFEEDVLPDGTALAYYARGQKLLEGYKKGAGIFCFCCDTEVSPSQFEAHAGWASRRKPYLHIYTSNGVSLHELSIGLSKQRKFSADENDDLCSICADGGELLLCDTCPRAFHTECVFLPSIPRGTWYCRYCQNTFQKEKFVEHNVNAVAAGRVAGGDPIDEISKRCIRIVGSLDVEVGGCVLCRGHDFSKSVFGPRTVILCDQCEKEFHVGCLKEHKMASLKELPKEKWFCCTDCNNIHSTLQKLVVDGEEKLSDSLLNIIKKKHEDKGSEGSSDFDIRWRLLYGKSASEDTRALFSNAVAIFHRVFFYVVEALVYAIGDFLNFLQKELEGPRFWRHILCNINCRLMIMLCLFSSSVVSAGIFRVFGKEFAELPLVATISDRQGQGYFQSLFLCIETLLGSLNVRDLVLPAAEEAESIWLKKFGFEKITPDQARSPDDGISRNCNVAQVCVQVVKYQQAQHG</sequence>
<evidence type="ECO:0000256" key="4">
    <source>
        <dbReference type="ARBA" id="ARBA00022833"/>
    </source>
</evidence>
<dbReference type="CDD" id="cd15539">
    <property type="entry name" value="PHD1_AIRE"/>
    <property type="match status" value="1"/>
</dbReference>
<dbReference type="Proteomes" id="UP001188597">
    <property type="component" value="Unassembled WGS sequence"/>
</dbReference>
<dbReference type="InterPro" id="IPR013083">
    <property type="entry name" value="Znf_RING/FYVE/PHD"/>
</dbReference>
<keyword evidence="10" id="KW-1185">Reference proteome</keyword>
<keyword evidence="3 6" id="KW-0863">Zinc-finger</keyword>
<protein>
    <recommendedName>
        <fullName evidence="8">PHD-type domain-containing protein</fullName>
    </recommendedName>
</protein>
<evidence type="ECO:0000256" key="2">
    <source>
        <dbReference type="ARBA" id="ARBA00022723"/>
    </source>
</evidence>
<dbReference type="PANTHER" id="PTHR47025">
    <property type="entry name" value="AUTOIMMUNE REGULATOR"/>
    <property type="match status" value="1"/>
</dbReference>
<dbReference type="FunFam" id="3.30.40.10:FF:000494">
    <property type="entry name" value="Acyl-CoA N-acyltransferase with RING/FYVE/PHD-type zinc finger domain"/>
    <property type="match status" value="1"/>
</dbReference>
<feature type="domain" description="PHD-type" evidence="8">
    <location>
        <begin position="511"/>
        <end position="556"/>
    </location>
</feature>